<keyword evidence="2" id="KW-1185">Reference proteome</keyword>
<dbReference type="GO" id="GO:0016787">
    <property type="term" value="F:hydrolase activity"/>
    <property type="evidence" value="ECO:0007669"/>
    <property type="project" value="UniProtKB-KW"/>
</dbReference>
<dbReference type="CDD" id="cd02603">
    <property type="entry name" value="HAD_sEH-N_like"/>
    <property type="match status" value="1"/>
</dbReference>
<dbReference type="STRING" id="204669.Acid345_0142"/>
<name>Q1IVF3_KORVE</name>
<dbReference type="InterPro" id="IPR023214">
    <property type="entry name" value="HAD_sf"/>
</dbReference>
<proteinExistence type="predicted"/>
<dbReference type="RefSeq" id="WP_011520949.1">
    <property type="nucleotide sequence ID" value="NC_008009.1"/>
</dbReference>
<dbReference type="InterPro" id="IPR036412">
    <property type="entry name" value="HAD-like_sf"/>
</dbReference>
<dbReference type="Gene3D" id="3.40.50.1000">
    <property type="entry name" value="HAD superfamily/HAD-like"/>
    <property type="match status" value="1"/>
</dbReference>
<dbReference type="EnsemblBacteria" id="ABF39147">
    <property type="protein sequence ID" value="ABF39147"/>
    <property type="gene ID" value="Acid345_0142"/>
</dbReference>
<evidence type="ECO:0000313" key="2">
    <source>
        <dbReference type="Proteomes" id="UP000002432"/>
    </source>
</evidence>
<dbReference type="PANTHER" id="PTHR43611">
    <property type="entry name" value="ALPHA-D-GLUCOSE 1-PHOSPHATE PHOSPHATASE"/>
    <property type="match status" value="1"/>
</dbReference>
<reference evidence="1 2" key="1">
    <citation type="journal article" date="2009" name="Appl. Environ. Microbiol.">
        <title>Three genomes from the phylum Acidobacteria provide insight into the lifestyles of these microorganisms in soils.</title>
        <authorList>
            <person name="Ward N.L."/>
            <person name="Challacombe J.F."/>
            <person name="Janssen P.H."/>
            <person name="Henrissat B."/>
            <person name="Coutinho P.M."/>
            <person name="Wu M."/>
            <person name="Xie G."/>
            <person name="Haft D.H."/>
            <person name="Sait M."/>
            <person name="Badger J."/>
            <person name="Barabote R.D."/>
            <person name="Bradley B."/>
            <person name="Brettin T.S."/>
            <person name="Brinkac L.M."/>
            <person name="Bruce D."/>
            <person name="Creasy T."/>
            <person name="Daugherty S.C."/>
            <person name="Davidsen T.M."/>
            <person name="DeBoy R.T."/>
            <person name="Detter J.C."/>
            <person name="Dodson R.J."/>
            <person name="Durkin A.S."/>
            <person name="Ganapathy A."/>
            <person name="Gwinn-Giglio M."/>
            <person name="Han C.S."/>
            <person name="Khouri H."/>
            <person name="Kiss H."/>
            <person name="Kothari S.P."/>
            <person name="Madupu R."/>
            <person name="Nelson K.E."/>
            <person name="Nelson W.C."/>
            <person name="Paulsen I."/>
            <person name="Penn K."/>
            <person name="Ren Q."/>
            <person name="Rosovitz M.J."/>
            <person name="Selengut J.D."/>
            <person name="Shrivastava S."/>
            <person name="Sullivan S.A."/>
            <person name="Tapia R."/>
            <person name="Thompson L.S."/>
            <person name="Watkins K.L."/>
            <person name="Yang Q."/>
            <person name="Yu C."/>
            <person name="Zafar N."/>
            <person name="Zhou L."/>
            <person name="Kuske C.R."/>
        </authorList>
    </citation>
    <scope>NUCLEOTIDE SEQUENCE [LARGE SCALE GENOMIC DNA]</scope>
    <source>
        <strain evidence="1 2">Ellin345</strain>
    </source>
</reference>
<dbReference type="KEGG" id="aba:Acid345_0142"/>
<gene>
    <name evidence="1" type="ordered locus">Acid345_0142</name>
</gene>
<dbReference type="PRINTS" id="PR00413">
    <property type="entry name" value="HADHALOGNASE"/>
</dbReference>
<accession>Q1IVF3</accession>
<protein>
    <submittedName>
        <fullName evidence="1">HAD-superfamily hydrolase subfamily IA, variant 3</fullName>
    </submittedName>
</protein>
<dbReference type="OrthoDB" id="9797415at2"/>
<dbReference type="NCBIfam" id="TIGR01509">
    <property type="entry name" value="HAD-SF-IA-v3"/>
    <property type="match status" value="1"/>
</dbReference>
<dbReference type="SUPFAM" id="SSF56784">
    <property type="entry name" value="HAD-like"/>
    <property type="match status" value="1"/>
</dbReference>
<dbReference type="Pfam" id="PF00702">
    <property type="entry name" value="Hydrolase"/>
    <property type="match status" value="1"/>
</dbReference>
<dbReference type="EMBL" id="CP000360">
    <property type="protein sequence ID" value="ABF39147.1"/>
    <property type="molecule type" value="Genomic_DNA"/>
</dbReference>
<sequence>MQLKAIVFDYGMVLSLSPTEDDWSRLASVFNVSVEQFQEPYWDLRLDYDRAVYTGQTYWFAVAEHLGKTISHADVHRLIAFDNEQWTKANPEMLEFAWQAKAAGLKIGILSNMQSDMLHAMRQRLNWLNRFDAQIYTCDIGSVKPEPEAYRAVLAALHVSAGESLFFDDKQPNIDGARAVGMHAELFEGETETAYQAVERLGVPLAERKCAD</sequence>
<dbReference type="eggNOG" id="COG1011">
    <property type="taxonomic scope" value="Bacteria"/>
</dbReference>
<dbReference type="InterPro" id="IPR006439">
    <property type="entry name" value="HAD-SF_hydro_IA"/>
</dbReference>
<dbReference type="AlphaFoldDB" id="Q1IVF3"/>
<dbReference type="Proteomes" id="UP000002432">
    <property type="component" value="Chromosome"/>
</dbReference>
<evidence type="ECO:0000313" key="1">
    <source>
        <dbReference type="EMBL" id="ABF39147.1"/>
    </source>
</evidence>
<keyword evidence="1" id="KW-0378">Hydrolase</keyword>
<dbReference type="PANTHER" id="PTHR43611:SF3">
    <property type="entry name" value="FLAVIN MONONUCLEOTIDE HYDROLASE 1, CHLOROPLATIC"/>
    <property type="match status" value="1"/>
</dbReference>
<organism evidence="1 2">
    <name type="scientific">Koribacter versatilis (strain Ellin345)</name>
    <dbReference type="NCBI Taxonomy" id="204669"/>
    <lineage>
        <taxon>Bacteria</taxon>
        <taxon>Pseudomonadati</taxon>
        <taxon>Acidobacteriota</taxon>
        <taxon>Terriglobia</taxon>
        <taxon>Terriglobales</taxon>
        <taxon>Candidatus Korobacteraceae</taxon>
        <taxon>Candidatus Korobacter</taxon>
    </lineage>
</organism>
<dbReference type="HOGENOM" id="CLU_045011_9_3_0"/>